<dbReference type="STRING" id="416943.SAMN05445871_3596"/>
<keyword evidence="7" id="KW-0813">Transport</keyword>
<dbReference type="AlphaFoldDB" id="A0A1H7M373"/>
<accession>A0A1H7M373</accession>
<proteinExistence type="inferred from homology"/>
<protein>
    <submittedName>
        <fullName evidence="9">Outer membrane transport energization protein ExbD</fullName>
    </submittedName>
</protein>
<evidence type="ECO:0000313" key="10">
    <source>
        <dbReference type="Proteomes" id="UP000199120"/>
    </source>
</evidence>
<dbReference type="OrthoDB" id="9798629at2"/>
<gene>
    <name evidence="9" type="ORF">SAMN05192542_104580</name>
</gene>
<evidence type="ECO:0000256" key="1">
    <source>
        <dbReference type="ARBA" id="ARBA00004162"/>
    </source>
</evidence>
<evidence type="ECO:0000256" key="4">
    <source>
        <dbReference type="ARBA" id="ARBA00022692"/>
    </source>
</evidence>
<keyword evidence="4 7" id="KW-0812">Transmembrane</keyword>
<feature type="transmembrane region" description="Helical" evidence="8">
    <location>
        <begin position="20"/>
        <end position="38"/>
    </location>
</feature>
<organism evidence="9 10">
    <name type="scientific">Paraburkholderia caballeronis</name>
    <dbReference type="NCBI Taxonomy" id="416943"/>
    <lineage>
        <taxon>Bacteria</taxon>
        <taxon>Pseudomonadati</taxon>
        <taxon>Pseudomonadota</taxon>
        <taxon>Betaproteobacteria</taxon>
        <taxon>Burkholderiales</taxon>
        <taxon>Burkholderiaceae</taxon>
        <taxon>Paraburkholderia</taxon>
    </lineage>
</organism>
<dbReference type="PANTHER" id="PTHR30558">
    <property type="entry name" value="EXBD MEMBRANE COMPONENT OF PMF-DRIVEN MACROMOLECULE IMPORT SYSTEM"/>
    <property type="match status" value="1"/>
</dbReference>
<comment type="similarity">
    <text evidence="2 7">Belongs to the ExbD/TolR family.</text>
</comment>
<dbReference type="PANTHER" id="PTHR30558:SF7">
    <property type="entry name" value="TOL-PAL SYSTEM PROTEIN TOLR"/>
    <property type="match status" value="1"/>
</dbReference>
<evidence type="ECO:0000256" key="3">
    <source>
        <dbReference type="ARBA" id="ARBA00022475"/>
    </source>
</evidence>
<keyword evidence="3" id="KW-1003">Cell membrane</keyword>
<keyword evidence="5 8" id="KW-1133">Transmembrane helix</keyword>
<evidence type="ECO:0000256" key="7">
    <source>
        <dbReference type="RuleBase" id="RU003879"/>
    </source>
</evidence>
<dbReference type="RefSeq" id="WP_090547476.1">
    <property type="nucleotide sequence ID" value="NZ_FNSR01000002.1"/>
</dbReference>
<dbReference type="GO" id="GO:0015031">
    <property type="term" value="P:protein transport"/>
    <property type="evidence" value="ECO:0007669"/>
    <property type="project" value="UniProtKB-KW"/>
</dbReference>
<dbReference type="InterPro" id="IPR003400">
    <property type="entry name" value="ExbD"/>
</dbReference>
<name>A0A1H7M373_9BURK</name>
<dbReference type="EMBL" id="FOAJ01000004">
    <property type="protein sequence ID" value="SEL05037.1"/>
    <property type="molecule type" value="Genomic_DNA"/>
</dbReference>
<evidence type="ECO:0000256" key="8">
    <source>
        <dbReference type="SAM" id="Phobius"/>
    </source>
</evidence>
<dbReference type="GO" id="GO:0022857">
    <property type="term" value="F:transmembrane transporter activity"/>
    <property type="evidence" value="ECO:0007669"/>
    <property type="project" value="InterPro"/>
</dbReference>
<evidence type="ECO:0000256" key="2">
    <source>
        <dbReference type="ARBA" id="ARBA00005811"/>
    </source>
</evidence>
<reference evidence="10" key="1">
    <citation type="submission" date="2016-10" db="EMBL/GenBank/DDBJ databases">
        <authorList>
            <person name="Varghese N."/>
            <person name="Submissions S."/>
        </authorList>
    </citation>
    <scope>NUCLEOTIDE SEQUENCE [LARGE SCALE GENOMIC DNA]</scope>
    <source>
        <strain evidence="10">LMG 26416</strain>
    </source>
</reference>
<dbReference type="GO" id="GO:0005886">
    <property type="term" value="C:plasma membrane"/>
    <property type="evidence" value="ECO:0007669"/>
    <property type="project" value="UniProtKB-SubCell"/>
</dbReference>
<sequence length="135" mass="14394">MAASFNEQDDMITEINMTPLIDVMLVLLIVFMVTLPAITNTVKLELPRADSAPSESQPQRIELSVDAGGVVMWNAQPVDEAALAAKLAAAAGQQPQPALQLYADRATRYEAVATLLAAAQRAGLTNINFITSPKS</sequence>
<dbReference type="Proteomes" id="UP000199120">
    <property type="component" value="Unassembled WGS sequence"/>
</dbReference>
<evidence type="ECO:0000313" key="9">
    <source>
        <dbReference type="EMBL" id="SEL05037.1"/>
    </source>
</evidence>
<keyword evidence="7" id="KW-0653">Protein transport</keyword>
<dbReference type="Gene3D" id="3.30.420.270">
    <property type="match status" value="1"/>
</dbReference>
<keyword evidence="10" id="KW-1185">Reference proteome</keyword>
<evidence type="ECO:0000256" key="5">
    <source>
        <dbReference type="ARBA" id="ARBA00022989"/>
    </source>
</evidence>
<comment type="subcellular location">
    <subcellularLocation>
        <location evidence="1">Cell membrane</location>
        <topology evidence="1">Single-pass membrane protein</topology>
    </subcellularLocation>
    <subcellularLocation>
        <location evidence="7">Cell membrane</location>
        <topology evidence="7">Single-pass type II membrane protein</topology>
    </subcellularLocation>
</comment>
<dbReference type="Pfam" id="PF02472">
    <property type="entry name" value="ExbD"/>
    <property type="match status" value="1"/>
</dbReference>
<evidence type="ECO:0000256" key="6">
    <source>
        <dbReference type="ARBA" id="ARBA00023136"/>
    </source>
</evidence>
<keyword evidence="6 8" id="KW-0472">Membrane</keyword>